<evidence type="ECO:0000313" key="3">
    <source>
        <dbReference type="EMBL" id="UWM55236.1"/>
    </source>
</evidence>
<dbReference type="SMART" id="SM00155">
    <property type="entry name" value="PLDc"/>
    <property type="match status" value="2"/>
</dbReference>
<dbReference type="GO" id="GO:0032049">
    <property type="term" value="P:cardiolipin biosynthetic process"/>
    <property type="evidence" value="ECO:0007669"/>
    <property type="project" value="UniProtKB-ARBA"/>
</dbReference>
<dbReference type="AlphaFoldDB" id="A0A9E7R3P7"/>
<keyword evidence="4" id="KW-1185">Reference proteome</keyword>
<keyword evidence="1" id="KW-0812">Transmembrane</keyword>
<dbReference type="PANTHER" id="PTHR21248:SF22">
    <property type="entry name" value="PHOSPHOLIPASE D"/>
    <property type="match status" value="1"/>
</dbReference>
<reference evidence="3" key="1">
    <citation type="submission" date="2022-09" db="EMBL/GenBank/DDBJ databases">
        <title>Diverse halophilic archaea isolated from saline environments.</title>
        <authorList>
            <person name="Cui H.-L."/>
        </authorList>
    </citation>
    <scope>NUCLEOTIDE SEQUENCE</scope>
    <source>
        <strain evidence="3">ZS-35-S2</strain>
    </source>
</reference>
<dbReference type="CDD" id="cd09128">
    <property type="entry name" value="PLDc_unchar1_2"/>
    <property type="match status" value="1"/>
</dbReference>
<name>A0A9E7R3P7_9EURY</name>
<keyword evidence="1" id="KW-1133">Transmembrane helix</keyword>
<dbReference type="EMBL" id="CP104003">
    <property type="protein sequence ID" value="UWM55236.1"/>
    <property type="molecule type" value="Genomic_DNA"/>
</dbReference>
<accession>A0A9E7R3P7</accession>
<sequence length="546" mass="57813">MSSPTPTPVVALAFAGLLALGAVAPAVALGPTERIDDGPRITAAYPDPLADADVGEFVVVSHARNTTLSDGEGSVRVPADGTVALSAAPNRTRNLTDHRVVGVDLPSLANGGEVLTLTRDGERLARVEYDTAREGSVRRWRYDGDGRDGWVPLGRTDRPVVDTEGGSATAFVLPDAPGPPVETLRRADERVLLAGYTFASERATRALLEAHRRGVAVRVLLDGGPVGGISRRSARLLDRLAAAGVEVRVLAGRATRYRFHHAKYAVVDDRALVLTENWKPAGTGGNGSRGWGVRLRDPEAAAALAATFRADAGWRAAVPWHEFRAGRYFDHRPPANGTFPSRVAPTTVSVSGASVLVAPENAGDAVVSRLDAAEESVRVLQVSVDGPDQRFLRAAVRAAGRGVEVRLLLSGAWYVREENRALADRLNTRADREDLPLTVRLARPAGRFEKVHAKGAVVDDTVLLGSLNWNPTSARENREVVVALESAGAARYFAGVFDEDWAAAGAPRDTGPAQRFPVGLLGAVAVGALVALLVASRLEFGGGRGF</sequence>
<dbReference type="RefSeq" id="WP_260594289.1">
    <property type="nucleotide sequence ID" value="NZ_CP104003.1"/>
</dbReference>
<dbReference type="GeneID" id="74941333"/>
<proteinExistence type="predicted"/>
<dbReference type="GO" id="GO:0030572">
    <property type="term" value="F:phosphatidyltransferase activity"/>
    <property type="evidence" value="ECO:0007669"/>
    <property type="project" value="UniProtKB-ARBA"/>
</dbReference>
<dbReference type="InterPro" id="IPR025202">
    <property type="entry name" value="PLD-like_dom"/>
</dbReference>
<evidence type="ECO:0000256" key="1">
    <source>
        <dbReference type="SAM" id="Phobius"/>
    </source>
</evidence>
<dbReference type="Pfam" id="PF13091">
    <property type="entry name" value="PLDc_2"/>
    <property type="match status" value="2"/>
</dbReference>
<organism evidence="3 4">
    <name type="scientific">Salinirubellus salinus</name>
    <dbReference type="NCBI Taxonomy" id="1364945"/>
    <lineage>
        <taxon>Archaea</taxon>
        <taxon>Methanobacteriati</taxon>
        <taxon>Methanobacteriota</taxon>
        <taxon>Stenosarchaea group</taxon>
        <taxon>Halobacteria</taxon>
        <taxon>Halobacteriales</taxon>
        <taxon>Natronomonadaceae</taxon>
        <taxon>Salinirubellus</taxon>
    </lineage>
</organism>
<dbReference type="SUPFAM" id="SSF56024">
    <property type="entry name" value="Phospholipase D/nuclease"/>
    <property type="match status" value="2"/>
</dbReference>
<dbReference type="KEGG" id="ssai:N0B31_02885"/>
<dbReference type="Gene3D" id="3.30.870.10">
    <property type="entry name" value="Endonuclease Chain A"/>
    <property type="match status" value="2"/>
</dbReference>
<dbReference type="PANTHER" id="PTHR21248">
    <property type="entry name" value="CARDIOLIPIN SYNTHASE"/>
    <property type="match status" value="1"/>
</dbReference>
<dbReference type="InterPro" id="IPR001736">
    <property type="entry name" value="PLipase_D/transphosphatidylase"/>
</dbReference>
<gene>
    <name evidence="3" type="ORF">N0B31_02885</name>
</gene>
<feature type="transmembrane region" description="Helical" evidence="1">
    <location>
        <begin position="516"/>
        <end position="535"/>
    </location>
</feature>
<dbReference type="PROSITE" id="PS50035">
    <property type="entry name" value="PLD"/>
    <property type="match status" value="1"/>
</dbReference>
<dbReference type="Proteomes" id="UP001057580">
    <property type="component" value="Chromosome"/>
</dbReference>
<evidence type="ECO:0000259" key="2">
    <source>
        <dbReference type="PROSITE" id="PS50035"/>
    </source>
</evidence>
<evidence type="ECO:0000313" key="4">
    <source>
        <dbReference type="Proteomes" id="UP001057580"/>
    </source>
</evidence>
<feature type="domain" description="PLD phosphodiesterase" evidence="2">
    <location>
        <begin position="447"/>
        <end position="473"/>
    </location>
</feature>
<protein>
    <submittedName>
        <fullName evidence="3">Phospholipase D-like domain-containing protein</fullName>
    </submittedName>
</protein>
<keyword evidence="1" id="KW-0472">Membrane</keyword>